<comment type="subcellular location">
    <subcellularLocation>
        <location evidence="1">Membrane</location>
        <topology evidence="1">Multi-pass membrane protein</topology>
    </subcellularLocation>
</comment>
<evidence type="ECO:0000256" key="3">
    <source>
        <dbReference type="ARBA" id="ARBA00022989"/>
    </source>
</evidence>
<dbReference type="PANTHER" id="PTHR23501:SF59">
    <property type="entry name" value="MAJOR FACILITATOR SUPERFAMILY (MFS) PROFILE DOMAIN-CONTAINING PROTEIN-RELATED"/>
    <property type="match status" value="1"/>
</dbReference>
<name>A0A5N7A043_9EURO</name>
<dbReference type="Proteomes" id="UP000326268">
    <property type="component" value="Unassembled WGS sequence"/>
</dbReference>
<gene>
    <name evidence="7" type="ORF">BDV27DRAFT_146279</name>
</gene>
<evidence type="ECO:0000259" key="6">
    <source>
        <dbReference type="PROSITE" id="PS50850"/>
    </source>
</evidence>
<keyword evidence="3 5" id="KW-1133">Transmembrane helix</keyword>
<feature type="transmembrane region" description="Helical" evidence="5">
    <location>
        <begin position="216"/>
        <end position="235"/>
    </location>
</feature>
<feature type="transmembrane region" description="Helical" evidence="5">
    <location>
        <begin position="350"/>
        <end position="369"/>
    </location>
</feature>
<feature type="transmembrane region" description="Helical" evidence="5">
    <location>
        <begin position="20"/>
        <end position="47"/>
    </location>
</feature>
<keyword evidence="2 5" id="KW-0812">Transmembrane</keyword>
<dbReference type="PROSITE" id="PS50850">
    <property type="entry name" value="MFS"/>
    <property type="match status" value="1"/>
</dbReference>
<dbReference type="RefSeq" id="XP_031926312.1">
    <property type="nucleotide sequence ID" value="XM_032070549.1"/>
</dbReference>
<dbReference type="Gene3D" id="1.20.1720.10">
    <property type="entry name" value="Multidrug resistance protein D"/>
    <property type="match status" value="1"/>
</dbReference>
<dbReference type="GeneID" id="43654995"/>
<dbReference type="PRINTS" id="PR01036">
    <property type="entry name" value="TCRTETB"/>
</dbReference>
<feature type="transmembrane region" description="Helical" evidence="5">
    <location>
        <begin position="286"/>
        <end position="306"/>
    </location>
</feature>
<dbReference type="GO" id="GO:0022857">
    <property type="term" value="F:transmembrane transporter activity"/>
    <property type="evidence" value="ECO:0007669"/>
    <property type="project" value="InterPro"/>
</dbReference>
<dbReference type="GO" id="GO:0005886">
    <property type="term" value="C:plasma membrane"/>
    <property type="evidence" value="ECO:0007669"/>
    <property type="project" value="TreeGrafter"/>
</dbReference>
<organism evidence="7 8">
    <name type="scientific">Aspergillus caelatus</name>
    <dbReference type="NCBI Taxonomy" id="61420"/>
    <lineage>
        <taxon>Eukaryota</taxon>
        <taxon>Fungi</taxon>
        <taxon>Dikarya</taxon>
        <taxon>Ascomycota</taxon>
        <taxon>Pezizomycotina</taxon>
        <taxon>Eurotiomycetes</taxon>
        <taxon>Eurotiomycetidae</taxon>
        <taxon>Eurotiales</taxon>
        <taxon>Aspergillaceae</taxon>
        <taxon>Aspergillus</taxon>
        <taxon>Aspergillus subgen. Circumdati</taxon>
    </lineage>
</organism>
<sequence>MGVEKTRSDNRVQFRLDHRLVLSFAPLAIIALFSSLEGTSISVALPAIARSLNGSAIEAFWSGTSFLLCSTVFQPIIGSLSDIFGRKPLLYASLAFFLLGSALGGSALNMTWLLCARSIQGLGGGGVLALTEIVITDLVPLRFRGHYFGILSSMLCIGSVTGPIMGGGFIQSLNWRWIFYITLPFIGGAIVLVFLFLDVQQPTKKTLKGQLQQIDYVGTTLFVGSMTSFLMPVTWGGIMYSWASFHTVVPLLIGTVGLVICAVYAWRFAAHPTIPPVLFQSPTTVVSYVATVIHGLTIWCVLYYFPLYFEAVKGYSPLLSGVALLPFSFTAAPSAVVVGILITITGRYRWSMWVGGALATLGIALLCILKAQTSVAGWVLLMLPAGFGAGALFPALLFGIQASAHPNHIPIAVAMSSFFRACGQTLGVAIGGVVFQNRMRENLLRFPKLAPYADDYSKDAAVLVQIIQIMPDGDDKQSLRIAYTDSLRVVWILCTALTAGSALLTLFAKEYTMDEGEPNREELNSSSST</sequence>
<feature type="transmembrane region" description="Helical" evidence="5">
    <location>
        <begin position="177"/>
        <end position="196"/>
    </location>
</feature>
<feature type="transmembrane region" description="Helical" evidence="5">
    <location>
        <begin position="376"/>
        <end position="397"/>
    </location>
</feature>
<feature type="transmembrane region" description="Helical" evidence="5">
    <location>
        <begin position="89"/>
        <end position="108"/>
    </location>
</feature>
<feature type="transmembrane region" description="Helical" evidence="5">
    <location>
        <begin position="318"/>
        <end position="344"/>
    </location>
</feature>
<evidence type="ECO:0000256" key="1">
    <source>
        <dbReference type="ARBA" id="ARBA00004141"/>
    </source>
</evidence>
<evidence type="ECO:0000256" key="5">
    <source>
        <dbReference type="SAM" id="Phobius"/>
    </source>
</evidence>
<feature type="transmembrane region" description="Helical" evidence="5">
    <location>
        <begin position="59"/>
        <end position="77"/>
    </location>
</feature>
<protein>
    <submittedName>
        <fullName evidence="7">Major facilitator superfamily domain-containing protein</fullName>
    </submittedName>
</protein>
<dbReference type="SUPFAM" id="SSF103473">
    <property type="entry name" value="MFS general substrate transporter"/>
    <property type="match status" value="1"/>
</dbReference>
<evidence type="ECO:0000256" key="2">
    <source>
        <dbReference type="ARBA" id="ARBA00022692"/>
    </source>
</evidence>
<dbReference type="InterPro" id="IPR011701">
    <property type="entry name" value="MFS"/>
</dbReference>
<evidence type="ECO:0000313" key="8">
    <source>
        <dbReference type="Proteomes" id="UP000326268"/>
    </source>
</evidence>
<keyword evidence="8" id="KW-1185">Reference proteome</keyword>
<keyword evidence="4 5" id="KW-0472">Membrane</keyword>
<dbReference type="InterPro" id="IPR020846">
    <property type="entry name" value="MFS_dom"/>
</dbReference>
<dbReference type="PANTHER" id="PTHR23501">
    <property type="entry name" value="MAJOR FACILITATOR SUPERFAMILY"/>
    <property type="match status" value="1"/>
</dbReference>
<dbReference type="Pfam" id="PF07690">
    <property type="entry name" value="MFS_1"/>
    <property type="match status" value="1"/>
</dbReference>
<feature type="domain" description="Major facilitator superfamily (MFS) profile" evidence="6">
    <location>
        <begin position="23"/>
        <end position="513"/>
    </location>
</feature>
<dbReference type="EMBL" id="ML737681">
    <property type="protein sequence ID" value="KAE8363231.1"/>
    <property type="molecule type" value="Genomic_DNA"/>
</dbReference>
<evidence type="ECO:0000256" key="4">
    <source>
        <dbReference type="ARBA" id="ARBA00023136"/>
    </source>
</evidence>
<feature type="transmembrane region" description="Helical" evidence="5">
    <location>
        <begin position="247"/>
        <end position="266"/>
    </location>
</feature>
<feature type="transmembrane region" description="Helical" evidence="5">
    <location>
        <begin position="147"/>
        <end position="170"/>
    </location>
</feature>
<accession>A0A5N7A043</accession>
<feature type="transmembrane region" description="Helical" evidence="5">
    <location>
        <begin position="489"/>
        <end position="508"/>
    </location>
</feature>
<dbReference type="OrthoDB" id="2351791at2759"/>
<feature type="transmembrane region" description="Helical" evidence="5">
    <location>
        <begin position="409"/>
        <end position="435"/>
    </location>
</feature>
<dbReference type="Gene3D" id="1.20.1250.20">
    <property type="entry name" value="MFS general substrate transporter like domains"/>
    <property type="match status" value="1"/>
</dbReference>
<dbReference type="InterPro" id="IPR036259">
    <property type="entry name" value="MFS_trans_sf"/>
</dbReference>
<proteinExistence type="predicted"/>
<evidence type="ECO:0000313" key="7">
    <source>
        <dbReference type="EMBL" id="KAE8363231.1"/>
    </source>
</evidence>
<dbReference type="AlphaFoldDB" id="A0A5N7A043"/>
<reference evidence="7 8" key="1">
    <citation type="submission" date="2019-04" db="EMBL/GenBank/DDBJ databases">
        <title>Friends and foes A comparative genomics studyof 23 Aspergillus species from section Flavi.</title>
        <authorList>
            <consortium name="DOE Joint Genome Institute"/>
            <person name="Kjaerbolling I."/>
            <person name="Vesth T."/>
            <person name="Frisvad J.C."/>
            <person name="Nybo J.L."/>
            <person name="Theobald S."/>
            <person name="Kildgaard S."/>
            <person name="Isbrandt T."/>
            <person name="Kuo A."/>
            <person name="Sato A."/>
            <person name="Lyhne E.K."/>
            <person name="Kogle M.E."/>
            <person name="Wiebenga A."/>
            <person name="Kun R.S."/>
            <person name="Lubbers R.J."/>
            <person name="Makela M.R."/>
            <person name="Barry K."/>
            <person name="Chovatia M."/>
            <person name="Clum A."/>
            <person name="Daum C."/>
            <person name="Haridas S."/>
            <person name="He G."/>
            <person name="LaButti K."/>
            <person name="Lipzen A."/>
            <person name="Mondo S."/>
            <person name="Riley R."/>
            <person name="Salamov A."/>
            <person name="Simmons B.A."/>
            <person name="Magnuson J.K."/>
            <person name="Henrissat B."/>
            <person name="Mortensen U.H."/>
            <person name="Larsen T.O."/>
            <person name="Devries R.P."/>
            <person name="Grigoriev I.V."/>
            <person name="Machida M."/>
            <person name="Baker S.E."/>
            <person name="Andersen M.R."/>
        </authorList>
    </citation>
    <scope>NUCLEOTIDE SEQUENCE [LARGE SCALE GENOMIC DNA]</scope>
    <source>
        <strain evidence="7 8">CBS 763.97</strain>
    </source>
</reference>